<accession>A0A426ZN44</accession>
<dbReference type="EMBL" id="AMZH03005829">
    <property type="protein sequence ID" value="RRT65398.1"/>
    <property type="molecule type" value="Genomic_DNA"/>
</dbReference>
<organism evidence="2 3">
    <name type="scientific">Ensete ventricosum</name>
    <name type="common">Abyssinian banana</name>
    <name type="synonym">Musa ensete</name>
    <dbReference type="NCBI Taxonomy" id="4639"/>
    <lineage>
        <taxon>Eukaryota</taxon>
        <taxon>Viridiplantae</taxon>
        <taxon>Streptophyta</taxon>
        <taxon>Embryophyta</taxon>
        <taxon>Tracheophyta</taxon>
        <taxon>Spermatophyta</taxon>
        <taxon>Magnoliopsida</taxon>
        <taxon>Liliopsida</taxon>
        <taxon>Zingiberales</taxon>
        <taxon>Musaceae</taxon>
        <taxon>Ensete</taxon>
    </lineage>
</organism>
<dbReference type="Proteomes" id="UP000287651">
    <property type="component" value="Unassembled WGS sequence"/>
</dbReference>
<feature type="compositionally biased region" description="Polar residues" evidence="1">
    <location>
        <begin position="85"/>
        <end position="105"/>
    </location>
</feature>
<evidence type="ECO:0000256" key="1">
    <source>
        <dbReference type="SAM" id="MobiDB-lite"/>
    </source>
</evidence>
<reference evidence="2 3" key="1">
    <citation type="journal article" date="2014" name="Agronomy (Basel)">
        <title>A Draft Genome Sequence for Ensete ventricosum, the Drought-Tolerant Tree Against Hunger.</title>
        <authorList>
            <person name="Harrison J."/>
            <person name="Moore K.A."/>
            <person name="Paszkiewicz K."/>
            <person name="Jones T."/>
            <person name="Grant M."/>
            <person name="Ambacheew D."/>
            <person name="Muzemil S."/>
            <person name="Studholme D.J."/>
        </authorList>
    </citation>
    <scope>NUCLEOTIDE SEQUENCE [LARGE SCALE GENOMIC DNA]</scope>
</reference>
<proteinExistence type="predicted"/>
<gene>
    <name evidence="2" type="ORF">B296_00040214</name>
</gene>
<protein>
    <submittedName>
        <fullName evidence="2">Uncharacterized protein</fullName>
    </submittedName>
</protein>
<feature type="compositionally biased region" description="Low complexity" evidence="1">
    <location>
        <begin position="9"/>
        <end position="35"/>
    </location>
</feature>
<name>A0A426ZN44_ENSVE</name>
<evidence type="ECO:0000313" key="3">
    <source>
        <dbReference type="Proteomes" id="UP000287651"/>
    </source>
</evidence>
<comment type="caution">
    <text evidence="2">The sequence shown here is derived from an EMBL/GenBank/DDBJ whole genome shotgun (WGS) entry which is preliminary data.</text>
</comment>
<evidence type="ECO:0000313" key="2">
    <source>
        <dbReference type="EMBL" id="RRT65398.1"/>
    </source>
</evidence>
<dbReference type="AlphaFoldDB" id="A0A426ZN44"/>
<sequence length="202" mass="21181">MPWWNRKIAVSPSSSSSPSPSPSSVASSPGGRSRSINLRFPWSRRGDAQRRASRHHEFHRLSDIEDDGLSVDSGAAASGGGDPLSVNSTPASRSPRNSNCNPGRTSSSPALLPHPLPLPEFVAPATATAPASPRRESTSFPALGFGFPSPNAARCPLPSPREASTRSEGYEGCHAAAESSSIMESLNKRASSAGEVGRSEFF</sequence>
<feature type="region of interest" description="Disordered" evidence="1">
    <location>
        <begin position="1"/>
        <end position="172"/>
    </location>
</feature>